<name>A0ABZ2IWR6_9BACT</name>
<reference evidence="1 2" key="1">
    <citation type="submission" date="2024-03" db="EMBL/GenBank/DDBJ databases">
        <title>Phenotype and Genome Characterization of a Sulfate-Reducing Bacterium Pseudodesulfovibrio sp. strain 5S69, isolated from Petroleum Reservoir in Tatarstan (Russia).</title>
        <authorList>
            <person name="Bidzhieva S.K."/>
            <person name="Kadnikov V."/>
            <person name="Tourova T.P."/>
            <person name="Samigullina S.R."/>
            <person name="Sokolova D.S."/>
            <person name="Poltaraus A.B."/>
            <person name="Avtukh A.N."/>
            <person name="Tereshina V.M."/>
            <person name="Mardanov A.V."/>
            <person name="Nazina T.N."/>
        </authorList>
    </citation>
    <scope>NUCLEOTIDE SEQUENCE [LARGE SCALE GENOMIC DNA]</scope>
    <source>
        <strain evidence="1 2">5S69</strain>
    </source>
</reference>
<sequence>MLYGDIQKIVVILAGKSHILSHRVAKKNNALFYAITVKTTKVVNLFNEINKDIHGAEETTRFGGSATS</sequence>
<protein>
    <submittedName>
        <fullName evidence="1">Uncharacterized protein</fullName>
    </submittedName>
</protein>
<keyword evidence="2" id="KW-1185">Reference proteome</keyword>
<evidence type="ECO:0000313" key="1">
    <source>
        <dbReference type="EMBL" id="WWX23135.1"/>
    </source>
</evidence>
<evidence type="ECO:0000313" key="2">
    <source>
        <dbReference type="Proteomes" id="UP001385389"/>
    </source>
</evidence>
<organism evidence="1 2">
    <name type="scientific">Pseudodesulfovibrio methanolicus</name>
    <dbReference type="NCBI Taxonomy" id="3126690"/>
    <lineage>
        <taxon>Bacteria</taxon>
        <taxon>Pseudomonadati</taxon>
        <taxon>Thermodesulfobacteriota</taxon>
        <taxon>Desulfovibrionia</taxon>
        <taxon>Desulfovibrionales</taxon>
        <taxon>Desulfovibrionaceae</taxon>
    </lineage>
</organism>
<dbReference type="RefSeq" id="WP_338668849.1">
    <property type="nucleotide sequence ID" value="NZ_CP146609.1"/>
</dbReference>
<dbReference type="EMBL" id="CP146609">
    <property type="protein sequence ID" value="WWX23135.1"/>
    <property type="molecule type" value="Genomic_DNA"/>
</dbReference>
<dbReference type="Proteomes" id="UP001385389">
    <property type="component" value="Chromosome"/>
</dbReference>
<accession>A0ABZ2IWR6</accession>
<gene>
    <name evidence="1" type="ORF">V8V93_02775</name>
</gene>
<proteinExistence type="predicted"/>